<evidence type="ECO:0000259" key="6">
    <source>
        <dbReference type="Pfam" id="PF13515"/>
    </source>
</evidence>
<dbReference type="GO" id="GO:0016020">
    <property type="term" value="C:membrane"/>
    <property type="evidence" value="ECO:0007669"/>
    <property type="project" value="UniProtKB-SubCell"/>
</dbReference>
<organism evidence="7 8">
    <name type="scientific">Compostimonas suwonensis</name>
    <dbReference type="NCBI Taxonomy" id="1048394"/>
    <lineage>
        <taxon>Bacteria</taxon>
        <taxon>Bacillati</taxon>
        <taxon>Actinomycetota</taxon>
        <taxon>Actinomycetes</taxon>
        <taxon>Micrococcales</taxon>
        <taxon>Microbacteriaceae</taxon>
        <taxon>Compostimonas</taxon>
    </lineage>
</organism>
<feature type="transmembrane region" description="Helical" evidence="5">
    <location>
        <begin position="37"/>
        <end position="56"/>
    </location>
</feature>
<sequence length="373" mass="39446">MTAAPRTTGWRAPSWRQVRRYLDPAGRAGRVWNSVPAAVQITVAAVVAFAVAHYWIGHAAPVIAVTVTISSLGFTRDARPVKVLETAIGVTVGIALSETLLLLFGQGVWQLGVVIFATLLVARFLSGSAAFAIAAAVQSALISVLPAPAGGAFTRTEDAIVGGLVALVCTALIPRDPRRATRREARRLFAEFLAVVASLVMALQLGDARASGRALARARATGPVLDAWRSSLDSAIAIARISPFLRRHLPELREQAAILSGMELAVRNLRVVARRTDYIVRDGEARVELAELLSSLSSGVNVLGQGLSNGELRMRARQSLILVAVKLDPQLVLPGSTVMDASLVMQLRPLVVDLLTATGMPLAEAQATLPSSG</sequence>
<keyword evidence="2 5" id="KW-0812">Transmembrane</keyword>
<evidence type="ECO:0000313" key="8">
    <source>
        <dbReference type="Proteomes" id="UP000230161"/>
    </source>
</evidence>
<keyword evidence="8" id="KW-1185">Reference proteome</keyword>
<protein>
    <submittedName>
        <fullName evidence="7">Uncharacterized membrane protein YgaE (UPF0421/DUF939 family)</fullName>
    </submittedName>
</protein>
<comment type="caution">
    <text evidence="7">The sequence shown here is derived from an EMBL/GenBank/DDBJ whole genome shotgun (WGS) entry which is preliminary data.</text>
</comment>
<keyword evidence="4 5" id="KW-0472">Membrane</keyword>
<evidence type="ECO:0000256" key="3">
    <source>
        <dbReference type="ARBA" id="ARBA00022989"/>
    </source>
</evidence>
<feature type="transmembrane region" description="Helical" evidence="5">
    <location>
        <begin position="129"/>
        <end position="147"/>
    </location>
</feature>
<keyword evidence="3 5" id="KW-1133">Transmembrane helix</keyword>
<accession>A0A2M9BVH6</accession>
<evidence type="ECO:0000313" key="7">
    <source>
        <dbReference type="EMBL" id="PJJ61942.1"/>
    </source>
</evidence>
<evidence type="ECO:0000256" key="1">
    <source>
        <dbReference type="ARBA" id="ARBA00004141"/>
    </source>
</evidence>
<evidence type="ECO:0000256" key="5">
    <source>
        <dbReference type="SAM" id="Phobius"/>
    </source>
</evidence>
<dbReference type="AlphaFoldDB" id="A0A2M9BVH6"/>
<evidence type="ECO:0000256" key="2">
    <source>
        <dbReference type="ARBA" id="ARBA00022692"/>
    </source>
</evidence>
<name>A0A2M9BVH6_9MICO</name>
<reference evidence="7 8" key="1">
    <citation type="submission" date="2017-11" db="EMBL/GenBank/DDBJ databases">
        <title>Genomic Encyclopedia of Archaeal and Bacterial Type Strains, Phase II (KMG-II): From Individual Species to Whole Genera.</title>
        <authorList>
            <person name="Goeker M."/>
        </authorList>
    </citation>
    <scope>NUCLEOTIDE SEQUENCE [LARGE SCALE GENOMIC DNA]</scope>
    <source>
        <strain evidence="7 8">DSM 25625</strain>
    </source>
</reference>
<dbReference type="InterPro" id="IPR049453">
    <property type="entry name" value="Memb_transporter_dom"/>
</dbReference>
<proteinExistence type="predicted"/>
<evidence type="ECO:0000256" key="4">
    <source>
        <dbReference type="ARBA" id="ARBA00023136"/>
    </source>
</evidence>
<feature type="domain" description="Integral membrane bound transporter" evidence="6">
    <location>
        <begin position="48"/>
        <end position="169"/>
    </location>
</feature>
<gene>
    <name evidence="7" type="ORF">CLV54_1731</name>
</gene>
<dbReference type="Pfam" id="PF13515">
    <property type="entry name" value="FUSC_2"/>
    <property type="match status" value="1"/>
</dbReference>
<dbReference type="EMBL" id="PGFB01000003">
    <property type="protein sequence ID" value="PJJ61942.1"/>
    <property type="molecule type" value="Genomic_DNA"/>
</dbReference>
<dbReference type="OrthoDB" id="5198202at2"/>
<comment type="subcellular location">
    <subcellularLocation>
        <location evidence="1">Membrane</location>
        <topology evidence="1">Multi-pass membrane protein</topology>
    </subcellularLocation>
</comment>
<feature type="transmembrane region" description="Helical" evidence="5">
    <location>
        <begin position="188"/>
        <end position="206"/>
    </location>
</feature>
<dbReference type="RefSeq" id="WP_157802884.1">
    <property type="nucleotide sequence ID" value="NZ_PGFB01000003.1"/>
</dbReference>
<dbReference type="Proteomes" id="UP000230161">
    <property type="component" value="Unassembled WGS sequence"/>
</dbReference>